<dbReference type="InterPro" id="IPR058624">
    <property type="entry name" value="MdtA-like_HH"/>
</dbReference>
<evidence type="ECO:0000256" key="1">
    <source>
        <dbReference type="SAM" id="Coils"/>
    </source>
</evidence>
<comment type="caution">
    <text evidence="4">The sequence shown here is derived from an EMBL/GenBank/DDBJ whole genome shotgun (WGS) entry which is preliminary data.</text>
</comment>
<dbReference type="Gene3D" id="2.40.30.170">
    <property type="match status" value="1"/>
</dbReference>
<dbReference type="STRING" id="595434.RISK_000444"/>
<accession>A0A0J1BLI0</accession>
<protein>
    <submittedName>
        <fullName evidence="4">Membrane-fusion protein</fullName>
    </submittedName>
</protein>
<gene>
    <name evidence="4" type="ORF">RISK_000444</name>
</gene>
<dbReference type="InterPro" id="IPR050739">
    <property type="entry name" value="MFP"/>
</dbReference>
<dbReference type="Gene3D" id="1.10.287.470">
    <property type="entry name" value="Helix hairpin bin"/>
    <property type="match status" value="1"/>
</dbReference>
<feature type="region of interest" description="Disordered" evidence="2">
    <location>
        <begin position="475"/>
        <end position="494"/>
    </location>
</feature>
<dbReference type="Proteomes" id="UP000036367">
    <property type="component" value="Unassembled WGS sequence"/>
</dbReference>
<dbReference type="EMBL" id="LECT01000006">
    <property type="protein sequence ID" value="KLU07366.1"/>
    <property type="molecule type" value="Genomic_DNA"/>
</dbReference>
<feature type="domain" description="Multidrug resistance protein MdtA-like alpha-helical hairpin" evidence="3">
    <location>
        <begin position="172"/>
        <end position="259"/>
    </location>
</feature>
<keyword evidence="5" id="KW-1185">Reference proteome</keyword>
<keyword evidence="1" id="KW-0175">Coiled coil</keyword>
<dbReference type="Gene3D" id="2.40.50.100">
    <property type="match status" value="1"/>
</dbReference>
<evidence type="ECO:0000259" key="3">
    <source>
        <dbReference type="Pfam" id="PF25876"/>
    </source>
</evidence>
<sequence>MVQTATCFGRGSSDWKIMLQFRSSLIAFLMTASSFKPTGHAARLASLVWLIVTVGCAPKEERQFEKAPRPVEVMTLTRTVPVSSYTATGSVQSWKTEDIGFEVSGKVLWVLEPGENIDGRVIDVGGEVVQQGTPLARIDPERYEIAVESAVADLEVARLNKESIEIRLDESLPAEMESARANLALAEMEFSRIDNLKQQNAASKSEYDQARNLVQTRLASLSGLQATEKQTRAELKSAESQIRRAEQTLRDAQRDLEHTTLFGSYQGQISAVNVVPGSVVNAGDPVLTLQMTNPIKVEVELSAKQSRSMRSRRQLPISYALADGTQRHTNGLVYNVDASADPGTRTFTMTMLLLNERMRDRLPGDLPDDKVARSEDLWPLRLNRMMGTSEEVVLVEEESIHRDDEGSFIYLVANSKLRERLPEVLKVRQQRLQENKLRIPFLGNWVFRSVQMLGENGEPIDIDLESLYVGKLAGDPNMDPAEAKQGGNPPRNWDGESVVLDPGAEWMLRPGELVTVDLADQNEGKGFFVPFDAIDEESGQTFLYEIKDGLASKVGVEVVARENLDTGSMIEVQSPELREGLQVVVRGVHFLTDGERVRKVGAPRRLDELEEGHLIGSPVPPMVVEGSAE</sequence>
<dbReference type="AlphaFoldDB" id="A0A0J1BLI0"/>
<reference evidence="4" key="1">
    <citation type="submission" date="2015-05" db="EMBL/GenBank/DDBJ databases">
        <title>Permanent draft genome of Rhodopirellula islandicus K833.</title>
        <authorList>
            <person name="Kizina J."/>
            <person name="Richter M."/>
            <person name="Glockner F.O."/>
            <person name="Harder J."/>
        </authorList>
    </citation>
    <scope>NUCLEOTIDE SEQUENCE [LARGE SCALE GENOMIC DNA]</scope>
    <source>
        <strain evidence="4">K833</strain>
    </source>
</reference>
<feature type="coiled-coil region" evidence="1">
    <location>
        <begin position="193"/>
        <end position="255"/>
    </location>
</feature>
<evidence type="ECO:0000313" key="5">
    <source>
        <dbReference type="Proteomes" id="UP000036367"/>
    </source>
</evidence>
<dbReference type="PANTHER" id="PTHR30386">
    <property type="entry name" value="MEMBRANE FUSION SUBUNIT OF EMRAB-TOLC MULTIDRUG EFFLUX PUMP"/>
    <property type="match status" value="1"/>
</dbReference>
<proteinExistence type="predicted"/>
<evidence type="ECO:0000313" key="4">
    <source>
        <dbReference type="EMBL" id="KLU07366.1"/>
    </source>
</evidence>
<name>A0A0J1BLI0_RHOIS</name>
<dbReference type="PATRIC" id="fig|595434.4.peg.428"/>
<dbReference type="Gene3D" id="2.40.420.20">
    <property type="match status" value="1"/>
</dbReference>
<dbReference type="PANTHER" id="PTHR30386:SF18">
    <property type="entry name" value="INNER MEMBRANE PROTEIN YIAV-RELATED"/>
    <property type="match status" value="1"/>
</dbReference>
<organism evidence="4 5">
    <name type="scientific">Rhodopirellula islandica</name>
    <dbReference type="NCBI Taxonomy" id="595434"/>
    <lineage>
        <taxon>Bacteria</taxon>
        <taxon>Pseudomonadati</taxon>
        <taxon>Planctomycetota</taxon>
        <taxon>Planctomycetia</taxon>
        <taxon>Pirellulales</taxon>
        <taxon>Pirellulaceae</taxon>
        <taxon>Rhodopirellula</taxon>
    </lineage>
</organism>
<evidence type="ECO:0000256" key="2">
    <source>
        <dbReference type="SAM" id="MobiDB-lite"/>
    </source>
</evidence>
<dbReference type="Pfam" id="PF25876">
    <property type="entry name" value="HH_MFP_RND"/>
    <property type="match status" value="1"/>
</dbReference>
<dbReference type="SUPFAM" id="SSF111369">
    <property type="entry name" value="HlyD-like secretion proteins"/>
    <property type="match status" value="2"/>
</dbReference>